<dbReference type="OrthoDB" id="5908779at2759"/>
<sequence length="359" mass="42461">MASKLEEACLKDPKIRGHIVFYEFRSGLPIFQCYKNFCARMGPNSLDFPDFEFWWMRFSAGNFDLDYDRSQDPKCRTITDLPMHIIEKICEKLGKNYQKKYRFTLRNVCKSFRSLADSWVPKFENLAIEAFSNLFTLDFDGQYFQYSDENKALNDLKSVIAHPEHKLTNLDIGEITNQQFLDKLLLEMESLKLKIHIENVHLNSDNWKDQMRLLPFYQAETVKMVYIEGWQERNSEFIDEICKIDQEERAGDDQIEKIENPKPKSILFSRVEISFDFLSNKEATKIIKNFLKLPNLKYCHLKAELRNIVQLKKNIQRLGANIQTDRLDILHYPIQNSNDVFEIQIQLDGIRIKQKSVED</sequence>
<dbReference type="EMBL" id="PDUG01000026">
    <property type="protein sequence ID" value="PIC12190.1"/>
    <property type="molecule type" value="Genomic_DNA"/>
</dbReference>
<dbReference type="STRING" id="1611254.A0A2G5SAX7"/>
<organism evidence="2 3">
    <name type="scientific">Caenorhabditis nigoni</name>
    <dbReference type="NCBI Taxonomy" id="1611254"/>
    <lineage>
        <taxon>Eukaryota</taxon>
        <taxon>Metazoa</taxon>
        <taxon>Ecdysozoa</taxon>
        <taxon>Nematoda</taxon>
        <taxon>Chromadorea</taxon>
        <taxon>Rhabditida</taxon>
        <taxon>Rhabditina</taxon>
        <taxon>Rhabditomorpha</taxon>
        <taxon>Rhabditoidea</taxon>
        <taxon>Rhabditidae</taxon>
        <taxon>Peloderinae</taxon>
        <taxon>Caenorhabditis</taxon>
    </lineage>
</organism>
<evidence type="ECO:0000313" key="3">
    <source>
        <dbReference type="Proteomes" id="UP000230233"/>
    </source>
</evidence>
<dbReference type="CDD" id="cd22150">
    <property type="entry name" value="F-box_CeFBXA-like"/>
    <property type="match status" value="1"/>
</dbReference>
<dbReference type="Pfam" id="PF17906">
    <property type="entry name" value="HTH_48"/>
    <property type="match status" value="1"/>
</dbReference>
<evidence type="ECO:0000259" key="1">
    <source>
        <dbReference type="SMART" id="SM00256"/>
    </source>
</evidence>
<dbReference type="Proteomes" id="UP000230233">
    <property type="component" value="Unassembled WGS sequence"/>
</dbReference>
<dbReference type="AlphaFoldDB" id="A0A2G5SAX7"/>
<comment type="caution">
    <text evidence="2">The sequence shown here is derived from an EMBL/GenBank/DDBJ whole genome shotgun (WGS) entry which is preliminary data.</text>
</comment>
<name>A0A2G5SAX7_9PELO</name>
<accession>A0A2G5SAX7</accession>
<dbReference type="InterPro" id="IPR041426">
    <property type="entry name" value="Mos1_HTH"/>
</dbReference>
<reference evidence="3" key="1">
    <citation type="submission" date="2017-10" db="EMBL/GenBank/DDBJ databases">
        <title>Rapid genome shrinkage in a self-fertile nematode reveals novel sperm competition proteins.</title>
        <authorList>
            <person name="Yin D."/>
            <person name="Schwarz E.M."/>
            <person name="Thomas C.G."/>
            <person name="Felde R.L."/>
            <person name="Korf I.F."/>
            <person name="Cutter A.D."/>
            <person name="Schartner C.M."/>
            <person name="Ralston E.J."/>
            <person name="Meyer B.J."/>
            <person name="Haag E.S."/>
        </authorList>
    </citation>
    <scope>NUCLEOTIDE SEQUENCE [LARGE SCALE GENOMIC DNA]</scope>
    <source>
        <strain evidence="3">JU1422</strain>
    </source>
</reference>
<protein>
    <recommendedName>
        <fullName evidence="1">F-box domain-containing protein</fullName>
    </recommendedName>
</protein>
<dbReference type="Pfam" id="PF00646">
    <property type="entry name" value="F-box"/>
    <property type="match status" value="1"/>
</dbReference>
<dbReference type="Pfam" id="PF01827">
    <property type="entry name" value="FTH"/>
    <property type="match status" value="1"/>
</dbReference>
<dbReference type="InterPro" id="IPR002900">
    <property type="entry name" value="DUF38/FTH_CAE_spp"/>
</dbReference>
<evidence type="ECO:0000313" key="2">
    <source>
        <dbReference type="EMBL" id="PIC12190.1"/>
    </source>
</evidence>
<gene>
    <name evidence="2" type="ORF">B9Z55_028551</name>
</gene>
<proteinExistence type="predicted"/>
<dbReference type="SMART" id="SM00256">
    <property type="entry name" value="FBOX"/>
    <property type="match status" value="1"/>
</dbReference>
<dbReference type="InterPro" id="IPR001810">
    <property type="entry name" value="F-box_dom"/>
</dbReference>
<keyword evidence="3" id="KW-1185">Reference proteome</keyword>
<feature type="domain" description="F-box" evidence="1">
    <location>
        <begin position="81"/>
        <end position="125"/>
    </location>
</feature>